<feature type="region of interest" description="Disordered" evidence="1">
    <location>
        <begin position="1"/>
        <end position="37"/>
    </location>
</feature>
<accession>A0ABX1AXT8</accession>
<organism evidence="2 3">
    <name type="scientific">Nonomuraea composti</name>
    <dbReference type="NCBI Taxonomy" id="2720023"/>
    <lineage>
        <taxon>Bacteria</taxon>
        <taxon>Bacillati</taxon>
        <taxon>Actinomycetota</taxon>
        <taxon>Actinomycetes</taxon>
        <taxon>Streptosporangiales</taxon>
        <taxon>Streptosporangiaceae</taxon>
        <taxon>Nonomuraea</taxon>
    </lineage>
</organism>
<evidence type="ECO:0000313" key="2">
    <source>
        <dbReference type="EMBL" id="NJP90415.1"/>
    </source>
</evidence>
<comment type="caution">
    <text evidence="2">The sequence shown here is derived from an EMBL/GenBank/DDBJ whole genome shotgun (WGS) entry which is preliminary data.</text>
</comment>
<dbReference type="EMBL" id="JAATEP010000008">
    <property type="protein sequence ID" value="NJP90415.1"/>
    <property type="molecule type" value="Genomic_DNA"/>
</dbReference>
<evidence type="ECO:0000256" key="1">
    <source>
        <dbReference type="SAM" id="MobiDB-lite"/>
    </source>
</evidence>
<feature type="compositionally biased region" description="Basic and acidic residues" evidence="1">
    <location>
        <begin position="1"/>
        <end position="12"/>
    </location>
</feature>
<gene>
    <name evidence="2" type="ORF">HCN51_13285</name>
</gene>
<evidence type="ECO:0000313" key="3">
    <source>
        <dbReference type="Proteomes" id="UP000696294"/>
    </source>
</evidence>
<sequence length="112" mass="12375">MADQEDSGRLEHQQIPAGITEQDSPAGVCTGRASQRDARERQLLIRFRLSACYQRNRIRERSPFWVDVIQLGHSRPASGVPGIVATEALYPEEISDFRGCGIDGVDNPIGPN</sequence>
<protein>
    <submittedName>
        <fullName evidence="2">Uncharacterized protein</fullName>
    </submittedName>
</protein>
<name>A0ABX1AXT8_9ACTN</name>
<dbReference type="RefSeq" id="WP_168009968.1">
    <property type="nucleotide sequence ID" value="NZ_JAATEP010000008.1"/>
</dbReference>
<dbReference type="Proteomes" id="UP000696294">
    <property type="component" value="Unassembled WGS sequence"/>
</dbReference>
<keyword evidence="3" id="KW-1185">Reference proteome</keyword>
<proteinExistence type="predicted"/>
<reference evidence="2 3" key="1">
    <citation type="submission" date="2020-03" db="EMBL/GenBank/DDBJ databases">
        <title>WGS of actinomycetes isolated from Thailand.</title>
        <authorList>
            <person name="Thawai C."/>
        </authorList>
    </citation>
    <scope>NUCLEOTIDE SEQUENCE [LARGE SCALE GENOMIC DNA]</scope>
    <source>
        <strain evidence="2 3">FMUSA5-5</strain>
    </source>
</reference>